<accession>A0A8H5F3U8</accession>
<gene>
    <name evidence="1" type="ORF">D9619_000161</name>
</gene>
<reference evidence="1 2" key="1">
    <citation type="journal article" date="2020" name="ISME J.">
        <title>Uncovering the hidden diversity of litter-decomposition mechanisms in mushroom-forming fungi.</title>
        <authorList>
            <person name="Floudas D."/>
            <person name="Bentzer J."/>
            <person name="Ahren D."/>
            <person name="Johansson T."/>
            <person name="Persson P."/>
            <person name="Tunlid A."/>
        </authorList>
    </citation>
    <scope>NUCLEOTIDE SEQUENCE [LARGE SCALE GENOMIC DNA]</scope>
    <source>
        <strain evidence="1 2">CBS 101986</strain>
    </source>
</reference>
<keyword evidence="2" id="KW-1185">Reference proteome</keyword>
<protein>
    <submittedName>
        <fullName evidence="1">Uncharacterized protein</fullName>
    </submittedName>
</protein>
<dbReference type="AlphaFoldDB" id="A0A8H5F3U8"/>
<comment type="caution">
    <text evidence="1">The sequence shown here is derived from an EMBL/GenBank/DDBJ whole genome shotgun (WGS) entry which is preliminary data.</text>
</comment>
<evidence type="ECO:0000313" key="1">
    <source>
        <dbReference type="EMBL" id="KAF5322587.1"/>
    </source>
</evidence>
<organism evidence="1 2">
    <name type="scientific">Psilocybe cf. subviscida</name>
    <dbReference type="NCBI Taxonomy" id="2480587"/>
    <lineage>
        <taxon>Eukaryota</taxon>
        <taxon>Fungi</taxon>
        <taxon>Dikarya</taxon>
        <taxon>Basidiomycota</taxon>
        <taxon>Agaricomycotina</taxon>
        <taxon>Agaricomycetes</taxon>
        <taxon>Agaricomycetidae</taxon>
        <taxon>Agaricales</taxon>
        <taxon>Agaricineae</taxon>
        <taxon>Strophariaceae</taxon>
        <taxon>Psilocybe</taxon>
    </lineage>
</organism>
<proteinExistence type="predicted"/>
<dbReference type="Proteomes" id="UP000567179">
    <property type="component" value="Unassembled WGS sequence"/>
</dbReference>
<evidence type="ECO:0000313" key="2">
    <source>
        <dbReference type="Proteomes" id="UP000567179"/>
    </source>
</evidence>
<name>A0A8H5F3U8_9AGAR</name>
<sequence>MHECLQVLSPYIPLRRTCNPLWHPREGPEVRFMLIACANYNVTFNQENTALLIRWANLIKNVVWMRTRSRKNRPSTINGRPLLVGLTAPSANWTTWLRVYAALHRCCSLRINGQWSSSARQEMLAAFVVVEYTTPEMYDDID</sequence>
<dbReference type="EMBL" id="JAACJJ010000028">
    <property type="protein sequence ID" value="KAF5322587.1"/>
    <property type="molecule type" value="Genomic_DNA"/>
</dbReference>